<name>A0A9P8SZ16_9ASCO</name>
<dbReference type="PANTHER" id="PTHR45831">
    <property type="entry name" value="LD24721P"/>
    <property type="match status" value="1"/>
</dbReference>
<feature type="non-terminal residue" evidence="4">
    <location>
        <position position="1"/>
    </location>
</feature>
<protein>
    <recommendedName>
        <fullName evidence="6">Tetratricopeptide repeat protein</fullName>
    </recommendedName>
</protein>
<dbReference type="PROSITE" id="PS50293">
    <property type="entry name" value="TPR_REGION"/>
    <property type="match status" value="1"/>
</dbReference>
<dbReference type="EMBL" id="JAEUBD010001563">
    <property type="protein sequence ID" value="KAH3659076.1"/>
    <property type="molecule type" value="Genomic_DNA"/>
</dbReference>
<evidence type="ECO:0000256" key="3">
    <source>
        <dbReference type="PROSITE-ProRule" id="PRU00339"/>
    </source>
</evidence>
<dbReference type="SMART" id="SM00028">
    <property type="entry name" value="TPR"/>
    <property type="match status" value="1"/>
</dbReference>
<keyword evidence="2 3" id="KW-0802">TPR repeat</keyword>
<dbReference type="GO" id="GO:0060090">
    <property type="term" value="F:molecular adaptor activity"/>
    <property type="evidence" value="ECO:0007669"/>
    <property type="project" value="TreeGrafter"/>
</dbReference>
<organism evidence="4 5">
    <name type="scientific">Ogataea polymorpha</name>
    <dbReference type="NCBI Taxonomy" id="460523"/>
    <lineage>
        <taxon>Eukaryota</taxon>
        <taxon>Fungi</taxon>
        <taxon>Dikarya</taxon>
        <taxon>Ascomycota</taxon>
        <taxon>Saccharomycotina</taxon>
        <taxon>Pichiomycetes</taxon>
        <taxon>Pichiales</taxon>
        <taxon>Pichiaceae</taxon>
        <taxon>Ogataea</taxon>
    </lineage>
</organism>
<evidence type="ECO:0008006" key="6">
    <source>
        <dbReference type="Google" id="ProtNLM"/>
    </source>
</evidence>
<dbReference type="PANTHER" id="PTHR45831:SF2">
    <property type="entry name" value="LD24721P"/>
    <property type="match status" value="1"/>
</dbReference>
<evidence type="ECO:0000256" key="2">
    <source>
        <dbReference type="ARBA" id="ARBA00022803"/>
    </source>
</evidence>
<dbReference type="Proteomes" id="UP000788993">
    <property type="component" value="Unassembled WGS sequence"/>
</dbReference>
<dbReference type="Pfam" id="PF00515">
    <property type="entry name" value="TPR_1"/>
    <property type="match status" value="1"/>
</dbReference>
<gene>
    <name evidence="4" type="ORF">OGATHE_006384</name>
</gene>
<feature type="repeat" description="TPR" evidence="3">
    <location>
        <begin position="21"/>
        <end position="54"/>
    </location>
</feature>
<dbReference type="SUPFAM" id="SSF48452">
    <property type="entry name" value="TPR-like"/>
    <property type="match status" value="1"/>
</dbReference>
<reference evidence="4" key="1">
    <citation type="journal article" date="2021" name="Open Biol.">
        <title>Shared evolutionary footprints suggest mitochondrial oxidative damage underlies multiple complex I losses in fungi.</title>
        <authorList>
            <person name="Schikora-Tamarit M.A."/>
            <person name="Marcet-Houben M."/>
            <person name="Nosek J."/>
            <person name="Gabaldon T."/>
        </authorList>
    </citation>
    <scope>NUCLEOTIDE SEQUENCE</scope>
    <source>
        <strain evidence="4">NCAIM Y.01608</strain>
    </source>
</reference>
<dbReference type="AlphaFoldDB" id="A0A9P8SZ16"/>
<dbReference type="InterPro" id="IPR047150">
    <property type="entry name" value="SGT"/>
</dbReference>
<proteinExistence type="predicted"/>
<dbReference type="InterPro" id="IPR019734">
    <property type="entry name" value="TPR_rpt"/>
</dbReference>
<feature type="non-terminal residue" evidence="4">
    <location>
        <position position="72"/>
    </location>
</feature>
<comment type="caution">
    <text evidence="4">The sequence shown here is derived from an EMBL/GenBank/DDBJ whole genome shotgun (WGS) entry which is preliminary data.</text>
</comment>
<dbReference type="GO" id="GO:0006620">
    <property type="term" value="P:post-translational protein targeting to endoplasmic reticulum membrane"/>
    <property type="evidence" value="ECO:0007669"/>
    <property type="project" value="TreeGrafter"/>
</dbReference>
<dbReference type="GO" id="GO:0072380">
    <property type="term" value="C:TRC complex"/>
    <property type="evidence" value="ECO:0007669"/>
    <property type="project" value="TreeGrafter"/>
</dbReference>
<dbReference type="PROSITE" id="PS50005">
    <property type="entry name" value="TPR"/>
    <property type="match status" value="1"/>
</dbReference>
<reference evidence="4" key="2">
    <citation type="submission" date="2021-01" db="EMBL/GenBank/DDBJ databases">
        <authorList>
            <person name="Schikora-Tamarit M.A."/>
        </authorList>
    </citation>
    <scope>NUCLEOTIDE SEQUENCE</scope>
    <source>
        <strain evidence="4">NCAIM Y.01608</strain>
    </source>
</reference>
<evidence type="ECO:0000256" key="1">
    <source>
        <dbReference type="ARBA" id="ARBA00022737"/>
    </source>
</evidence>
<dbReference type="GO" id="GO:0016020">
    <property type="term" value="C:membrane"/>
    <property type="evidence" value="ECO:0007669"/>
    <property type="project" value="TreeGrafter"/>
</dbReference>
<keyword evidence="5" id="KW-1185">Reference proteome</keyword>
<sequence length="72" mass="8095">KQFDKALEDALKTIEINPTWAKGYNRAGAAYYGLGEFLKSKEYYEKTLEIDPSNAQAKSEISKIEQYVGNSA</sequence>
<keyword evidence="1" id="KW-0677">Repeat</keyword>
<evidence type="ECO:0000313" key="5">
    <source>
        <dbReference type="Proteomes" id="UP000788993"/>
    </source>
</evidence>
<dbReference type="Gene3D" id="1.25.40.10">
    <property type="entry name" value="Tetratricopeptide repeat domain"/>
    <property type="match status" value="1"/>
</dbReference>
<accession>A0A9P8SZ16</accession>
<evidence type="ECO:0000313" key="4">
    <source>
        <dbReference type="EMBL" id="KAH3659076.1"/>
    </source>
</evidence>
<dbReference type="InterPro" id="IPR011990">
    <property type="entry name" value="TPR-like_helical_dom_sf"/>
</dbReference>